<feature type="domain" description="Tetrapyrrole methylase" evidence="1">
    <location>
        <begin position="3"/>
        <end position="190"/>
    </location>
</feature>
<dbReference type="InterPro" id="IPR000878">
    <property type="entry name" value="4pyrrol_Mease"/>
</dbReference>
<dbReference type="STRING" id="1261.HMPREF3195_00095"/>
<dbReference type="GO" id="GO:0008168">
    <property type="term" value="F:methyltransferase activity"/>
    <property type="evidence" value="ECO:0007669"/>
    <property type="project" value="UniProtKB-KW"/>
</dbReference>
<dbReference type="AlphaFoldDB" id="A0A135YZ90"/>
<dbReference type="RefSeq" id="WP_060916996.1">
    <property type="nucleotide sequence ID" value="NZ_CAXUJS010000011.1"/>
</dbReference>
<dbReference type="EMBL" id="LSQZ01000002">
    <property type="protein sequence ID" value="KXI14724.1"/>
    <property type="molecule type" value="Genomic_DNA"/>
</dbReference>
<dbReference type="GO" id="GO:0017183">
    <property type="term" value="P:protein histidyl modification to diphthamide"/>
    <property type="evidence" value="ECO:0007669"/>
    <property type="project" value="InterPro"/>
</dbReference>
<keyword evidence="2" id="KW-0489">Methyltransferase</keyword>
<dbReference type="PATRIC" id="fig|1261.3.peg.1536"/>
<dbReference type="InterPro" id="IPR014777">
    <property type="entry name" value="4pyrrole_Mease_sub1"/>
</dbReference>
<dbReference type="InterPro" id="IPR035996">
    <property type="entry name" value="4pyrrol_Methylase_sf"/>
</dbReference>
<evidence type="ECO:0000313" key="2">
    <source>
        <dbReference type="EMBL" id="KXI14724.1"/>
    </source>
</evidence>
<comment type="caution">
    <text evidence="2">The sequence shown here is derived from an EMBL/GenBank/DDBJ whole genome shotgun (WGS) entry which is preliminary data.</text>
</comment>
<sequence>MSISIIGLGAGDISQISHRAVEELRSGKKIYLRTSKHPVVDLLGIEYESFDSYYDQGEKFEEVYDRIAQKLVDLGKDTDIIYAVPGHPRVAETSVGMVEDYSRVKGVDVDVIASMSFIDAMYNYLAFDPSEGFRLLDAFNIDKRDLSIDSNIIITQVYDRYIASNIKLMLMDYYHDDQKVWIVKSAGIKGMEYKKELDLYDLDREENHFDHLTSLYIPKGGNKKTSDVYDIVKGMDIGDIERVSLEDNPGMVNYTQEIDYRLSKLKEGLDRIKDDDLDDVMDLVGQGLMDILEVCEIGKDEGLFDLDEICERLKK</sequence>
<dbReference type="InterPro" id="IPR035013">
    <property type="entry name" value="YabN_N"/>
</dbReference>
<proteinExistence type="predicted"/>
<gene>
    <name evidence="2" type="ORF">HMPREF3195_00095</name>
</gene>
<reference evidence="2 3" key="1">
    <citation type="submission" date="2016-02" db="EMBL/GenBank/DDBJ databases">
        <authorList>
            <person name="Wen L."/>
            <person name="He K."/>
            <person name="Yang H."/>
        </authorList>
    </citation>
    <scope>NUCLEOTIDE SEQUENCE [LARGE SCALE GENOMIC DNA]</scope>
    <source>
        <strain evidence="2 3">MJR8628A</strain>
    </source>
</reference>
<evidence type="ECO:0000259" key="1">
    <source>
        <dbReference type="Pfam" id="PF00590"/>
    </source>
</evidence>
<dbReference type="Proteomes" id="UP000070326">
    <property type="component" value="Unassembled WGS sequence"/>
</dbReference>
<accession>A0A135YZ90</accession>
<evidence type="ECO:0000313" key="3">
    <source>
        <dbReference type="Proteomes" id="UP000070326"/>
    </source>
</evidence>
<protein>
    <submittedName>
        <fullName evidence="2">Tetrapyrrole methylase</fullName>
    </submittedName>
</protein>
<organism evidence="2 3">
    <name type="scientific">Peptostreptococcus anaerobius</name>
    <dbReference type="NCBI Taxonomy" id="1261"/>
    <lineage>
        <taxon>Bacteria</taxon>
        <taxon>Bacillati</taxon>
        <taxon>Bacillota</taxon>
        <taxon>Clostridia</taxon>
        <taxon>Peptostreptococcales</taxon>
        <taxon>Peptostreptococcaceae</taxon>
        <taxon>Peptostreptococcus</taxon>
    </lineage>
</organism>
<name>A0A135YZ90_9FIRM</name>
<dbReference type="PANTHER" id="PTHR10882:SF0">
    <property type="entry name" value="DIPHTHINE METHYL ESTER SYNTHASE"/>
    <property type="match status" value="1"/>
</dbReference>
<dbReference type="GO" id="GO:0032259">
    <property type="term" value="P:methylation"/>
    <property type="evidence" value="ECO:0007669"/>
    <property type="project" value="UniProtKB-KW"/>
</dbReference>
<dbReference type="InterPro" id="IPR004551">
    <property type="entry name" value="Dphthn_synthase"/>
</dbReference>
<keyword evidence="2" id="KW-0808">Transferase</keyword>
<dbReference type="CDD" id="cd11723">
    <property type="entry name" value="YabN_N_like"/>
    <property type="match status" value="1"/>
</dbReference>
<dbReference type="Gene3D" id="3.40.1010.10">
    <property type="entry name" value="Cobalt-precorrin-4 Transmethylase, Domain 1"/>
    <property type="match status" value="1"/>
</dbReference>
<dbReference type="SUPFAM" id="SSF53790">
    <property type="entry name" value="Tetrapyrrole methylase"/>
    <property type="match status" value="1"/>
</dbReference>
<dbReference type="eggNOG" id="COG3956">
    <property type="taxonomic scope" value="Bacteria"/>
</dbReference>
<dbReference type="PANTHER" id="PTHR10882">
    <property type="entry name" value="DIPHTHINE SYNTHASE"/>
    <property type="match status" value="1"/>
</dbReference>
<dbReference type="Pfam" id="PF00590">
    <property type="entry name" value="TP_methylase"/>
    <property type="match status" value="1"/>
</dbReference>